<dbReference type="OrthoDB" id="8451541at2"/>
<sequence length="163" mass="17620">MIRALVLALLAGLGAPTFALSCLPHDIARSYDEAARAEEAYIVVHGVLEFDASALPKVDMSRQHEVPPDTLIPARMTGKALSHDGFVMDFDRAITLNAQCFGPWCAGAVPGTEYLAFLERRADGYRLTINPCGGFGFPEPSPETLERVQECFDGGPCDPAPLR</sequence>
<dbReference type="RefSeq" id="WP_085817325.1">
    <property type="nucleotide sequence ID" value="NZ_FWFU01000002.1"/>
</dbReference>
<dbReference type="PROSITE" id="PS51257">
    <property type="entry name" value="PROKAR_LIPOPROTEIN"/>
    <property type="match status" value="1"/>
</dbReference>
<feature type="signal peptide" evidence="1">
    <location>
        <begin position="1"/>
        <end position="19"/>
    </location>
</feature>
<evidence type="ECO:0000256" key="1">
    <source>
        <dbReference type="SAM" id="SignalP"/>
    </source>
</evidence>
<name>A0A1X6YXD0_9RHOB</name>
<evidence type="ECO:0000313" key="3">
    <source>
        <dbReference type="Proteomes" id="UP000193207"/>
    </source>
</evidence>
<dbReference type="AlphaFoldDB" id="A0A1X6YXD0"/>
<feature type="chain" id="PRO_5010862239" description="Lipoprotein" evidence="1">
    <location>
        <begin position="20"/>
        <end position="163"/>
    </location>
</feature>
<dbReference type="EMBL" id="FWFU01000002">
    <property type="protein sequence ID" value="SLN34431.1"/>
    <property type="molecule type" value="Genomic_DNA"/>
</dbReference>
<gene>
    <name evidence="2" type="ORF">ROH8110_01703</name>
</gene>
<accession>A0A1X6YXD0</accession>
<proteinExistence type="predicted"/>
<evidence type="ECO:0008006" key="4">
    <source>
        <dbReference type="Google" id="ProtNLM"/>
    </source>
</evidence>
<evidence type="ECO:0000313" key="2">
    <source>
        <dbReference type="EMBL" id="SLN34431.1"/>
    </source>
</evidence>
<organism evidence="2 3">
    <name type="scientific">Roseovarius halotolerans</name>
    <dbReference type="NCBI Taxonomy" id="505353"/>
    <lineage>
        <taxon>Bacteria</taxon>
        <taxon>Pseudomonadati</taxon>
        <taxon>Pseudomonadota</taxon>
        <taxon>Alphaproteobacteria</taxon>
        <taxon>Rhodobacterales</taxon>
        <taxon>Roseobacteraceae</taxon>
        <taxon>Roseovarius</taxon>
    </lineage>
</organism>
<dbReference type="Proteomes" id="UP000193207">
    <property type="component" value="Unassembled WGS sequence"/>
</dbReference>
<protein>
    <recommendedName>
        <fullName evidence="4">Lipoprotein</fullName>
    </recommendedName>
</protein>
<keyword evidence="1" id="KW-0732">Signal</keyword>
<keyword evidence="3" id="KW-1185">Reference proteome</keyword>
<reference evidence="2 3" key="1">
    <citation type="submission" date="2017-03" db="EMBL/GenBank/DDBJ databases">
        <authorList>
            <person name="Afonso C.L."/>
            <person name="Miller P.J."/>
            <person name="Scott M.A."/>
            <person name="Spackman E."/>
            <person name="Goraichik I."/>
            <person name="Dimitrov K.M."/>
            <person name="Suarez D.L."/>
            <person name="Swayne D.E."/>
        </authorList>
    </citation>
    <scope>NUCLEOTIDE SEQUENCE [LARGE SCALE GENOMIC DNA]</scope>
    <source>
        <strain evidence="2 3">CECT 8110</strain>
    </source>
</reference>